<gene>
    <name evidence="2" type="ORF">SeMB42_g05057</name>
</gene>
<dbReference type="EMBL" id="QEAN01000226">
    <property type="protein sequence ID" value="TPX42619.1"/>
    <property type="molecule type" value="Genomic_DNA"/>
</dbReference>
<sequence length="398" mass="41222">MEKPTAVTLFPLAPSIGALGSPSGNKANLAGTTKKMNSNRPKQTSASSPTTLAQKATARSPLASHKSLRSSLTTGIPTARSSTIASAKTKANASNGTIGVKNPQKHDQTAPRKIASPPLKPPIAASIPTNKNVVKTTPPTNTDGNKSSKILRKNSGNRGSQSSGSNIKTAPDNINTRSSSPAIKSSAISIPATLNGSNTNIQKAGATTPKGQVRTGNLKKGTSEKPVKITNIITVSTSTTVSNQDGQADETDLVSSSNTVSDKSHYNGDRNDSALDMTERVNSIETTTSTPALIDSNEPASSVLTTSEHQSVKSMVDSDTSELSDIPTEGIKMDEPIINAIVDDIKLNELSVGDAENITNLHDKDVNGAVGAASVQENTSDITAKDCGMTLGNELDVD</sequence>
<feature type="compositionally biased region" description="Polar residues" evidence="1">
    <location>
        <begin position="69"/>
        <end position="97"/>
    </location>
</feature>
<feature type="region of interest" description="Disordered" evidence="1">
    <location>
        <begin position="14"/>
        <end position="223"/>
    </location>
</feature>
<feature type="compositionally biased region" description="Low complexity" evidence="1">
    <location>
        <begin position="154"/>
        <end position="166"/>
    </location>
</feature>
<dbReference type="VEuPathDB" id="FungiDB:SeMB42_g05057"/>
<keyword evidence="3" id="KW-1185">Reference proteome</keyword>
<evidence type="ECO:0000313" key="2">
    <source>
        <dbReference type="EMBL" id="TPX42619.1"/>
    </source>
</evidence>
<organism evidence="2 3">
    <name type="scientific">Synchytrium endobioticum</name>
    <dbReference type="NCBI Taxonomy" id="286115"/>
    <lineage>
        <taxon>Eukaryota</taxon>
        <taxon>Fungi</taxon>
        <taxon>Fungi incertae sedis</taxon>
        <taxon>Chytridiomycota</taxon>
        <taxon>Chytridiomycota incertae sedis</taxon>
        <taxon>Chytridiomycetes</taxon>
        <taxon>Synchytriales</taxon>
        <taxon>Synchytriaceae</taxon>
        <taxon>Synchytrium</taxon>
    </lineage>
</organism>
<dbReference type="AlphaFoldDB" id="A0A507CTY8"/>
<feature type="region of interest" description="Disordered" evidence="1">
    <location>
        <begin position="302"/>
        <end position="327"/>
    </location>
</feature>
<evidence type="ECO:0000256" key="1">
    <source>
        <dbReference type="SAM" id="MobiDB-lite"/>
    </source>
</evidence>
<protein>
    <submittedName>
        <fullName evidence="2">Uncharacterized protein</fullName>
    </submittedName>
</protein>
<name>A0A507CTY8_9FUNG</name>
<feature type="compositionally biased region" description="Low complexity" evidence="1">
    <location>
        <begin position="178"/>
        <end position="192"/>
    </location>
</feature>
<reference evidence="2 3" key="1">
    <citation type="journal article" date="2019" name="Sci. Rep.">
        <title>Comparative genomics of chytrid fungi reveal insights into the obligate biotrophic and pathogenic lifestyle of Synchytrium endobioticum.</title>
        <authorList>
            <person name="van de Vossenberg B.T.L.H."/>
            <person name="Warris S."/>
            <person name="Nguyen H.D.T."/>
            <person name="van Gent-Pelzer M.P.E."/>
            <person name="Joly D.L."/>
            <person name="van de Geest H.C."/>
            <person name="Bonants P.J.M."/>
            <person name="Smith D.S."/>
            <person name="Levesque C.A."/>
            <person name="van der Lee T.A.J."/>
        </authorList>
    </citation>
    <scope>NUCLEOTIDE SEQUENCE [LARGE SCALE GENOMIC DNA]</scope>
    <source>
        <strain evidence="2 3">MB42</strain>
    </source>
</reference>
<feature type="compositionally biased region" description="Polar residues" evidence="1">
    <location>
        <begin position="302"/>
        <end position="323"/>
    </location>
</feature>
<dbReference type="Proteomes" id="UP000317494">
    <property type="component" value="Unassembled WGS sequence"/>
</dbReference>
<proteinExistence type="predicted"/>
<feature type="compositionally biased region" description="Polar residues" evidence="1">
    <location>
        <begin position="22"/>
        <end position="54"/>
    </location>
</feature>
<comment type="caution">
    <text evidence="2">The sequence shown here is derived from an EMBL/GenBank/DDBJ whole genome shotgun (WGS) entry which is preliminary data.</text>
</comment>
<accession>A0A507CTY8</accession>
<evidence type="ECO:0000313" key="3">
    <source>
        <dbReference type="Proteomes" id="UP000317494"/>
    </source>
</evidence>
<feature type="compositionally biased region" description="Basic and acidic residues" evidence="1">
    <location>
        <begin position="262"/>
        <end position="273"/>
    </location>
</feature>
<feature type="compositionally biased region" description="Polar residues" evidence="1">
    <location>
        <begin position="127"/>
        <end position="148"/>
    </location>
</feature>
<feature type="region of interest" description="Disordered" evidence="1">
    <location>
        <begin position="241"/>
        <end position="273"/>
    </location>
</feature>